<dbReference type="PROSITE" id="PS51163">
    <property type="entry name" value="YRDC"/>
    <property type="match status" value="1"/>
</dbReference>
<dbReference type="Gene3D" id="3.90.870.10">
    <property type="entry name" value="DHBP synthase"/>
    <property type="match status" value="1"/>
</dbReference>
<evidence type="ECO:0000256" key="10">
    <source>
        <dbReference type="ARBA" id="ARBA00022840"/>
    </source>
</evidence>
<comment type="similarity">
    <text evidence="2 13">Belongs to the SUA5 family.</text>
</comment>
<feature type="binding site" evidence="14">
    <location>
        <position position="150"/>
    </location>
    <ligand>
        <name>ATP</name>
        <dbReference type="ChEBI" id="CHEBI:30616"/>
    </ligand>
</feature>
<feature type="binding site" evidence="14">
    <location>
        <position position="71"/>
    </location>
    <ligand>
        <name>L-threonine</name>
        <dbReference type="ChEBI" id="CHEBI:57926"/>
    </ligand>
</feature>
<dbReference type="Pfam" id="PF03481">
    <property type="entry name" value="Sua5_C"/>
    <property type="match status" value="1"/>
</dbReference>
<evidence type="ECO:0000256" key="2">
    <source>
        <dbReference type="ARBA" id="ARBA00007663"/>
    </source>
</evidence>
<dbReference type="EC" id="2.7.7.87" evidence="3 13"/>
<dbReference type="AlphaFoldDB" id="A0A7S2WJZ9"/>
<keyword evidence="9 13" id="KW-0547">Nucleotide-binding</keyword>
<keyword evidence="5 13" id="KW-0963">Cytoplasm</keyword>
<evidence type="ECO:0000256" key="7">
    <source>
        <dbReference type="ARBA" id="ARBA00022694"/>
    </source>
</evidence>
<comment type="function">
    <text evidence="13">Required for the formation of a threonylcarbamoyl group on adenosine at position 37 (t(6)A37) in tRNAs that read codons beginning with adenine.</text>
</comment>
<dbReference type="NCBIfam" id="TIGR00057">
    <property type="entry name" value="L-threonylcarbamoyladenylate synthase"/>
    <property type="match status" value="1"/>
</dbReference>
<dbReference type="InterPro" id="IPR006070">
    <property type="entry name" value="Sua5-like_dom"/>
</dbReference>
<evidence type="ECO:0000256" key="12">
    <source>
        <dbReference type="ARBA" id="ARBA00048366"/>
    </source>
</evidence>
<feature type="binding site" evidence="14">
    <location>
        <position position="266"/>
    </location>
    <ligand>
        <name>ATP</name>
        <dbReference type="ChEBI" id="CHEBI:30616"/>
    </ligand>
</feature>
<evidence type="ECO:0000256" key="8">
    <source>
        <dbReference type="ARBA" id="ARBA00022695"/>
    </source>
</evidence>
<dbReference type="GO" id="GO:0006450">
    <property type="term" value="P:regulation of translational fidelity"/>
    <property type="evidence" value="ECO:0007669"/>
    <property type="project" value="TreeGrafter"/>
</dbReference>
<evidence type="ECO:0000256" key="4">
    <source>
        <dbReference type="ARBA" id="ARBA00015492"/>
    </source>
</evidence>
<dbReference type="EMBL" id="HBHK01017347">
    <property type="protein sequence ID" value="CAD9691311.1"/>
    <property type="molecule type" value="Transcribed_RNA"/>
</dbReference>
<accession>A0A7S2WJZ9</accession>
<organism evidence="16">
    <name type="scientific">Mucochytrium quahogii</name>
    <dbReference type="NCBI Taxonomy" id="96639"/>
    <lineage>
        <taxon>Eukaryota</taxon>
        <taxon>Sar</taxon>
        <taxon>Stramenopiles</taxon>
        <taxon>Bigyra</taxon>
        <taxon>Labyrinthulomycetes</taxon>
        <taxon>Thraustochytrida</taxon>
        <taxon>Thraustochytriidae</taxon>
        <taxon>Mucochytrium</taxon>
    </lineage>
</organism>
<gene>
    <name evidence="16" type="ORF">QSP1433_LOCUS10942</name>
</gene>
<dbReference type="GO" id="GO:0008033">
    <property type="term" value="P:tRNA processing"/>
    <property type="evidence" value="ECO:0007669"/>
    <property type="project" value="UniProtKB-KW"/>
</dbReference>
<sequence length="397" mass="42469">MLANKIGRRAIVLGVEKSDLCKAGSVLRDGGNVAFPTETVYGLGANALDVNAVQEIFKKKGRPLTDPLIVHVLNGDAALELVKARGSTKRIFKLLADSFWPGPLTMVLEASEKVPSVVCADSGFVGVRCPAHPVARDLLEESRVPVAAPSANRFGHVSPTSASHVLDDLGDQDIVVVDGGDITQGSCAVGIESTVLKVVDSSINCDEDADSDRELILFRKGGVSEKAIREVLDKAGFTRTKIVSPTKPDPEAEVPNEAPGQCVTHYAPDVDTWLLSGPTGLDIPAVDSVGKELYFFDETEGACFNLKACVLLDFGGSFKSLQPKLLAYRDLSDEGVVHLAAQRLFDALRWTESIDNAKHVLISDVSSMDNEHAPAVADRMFRAASGKVSKSYKVICK</sequence>
<reference evidence="16" key="1">
    <citation type="submission" date="2021-01" db="EMBL/GenBank/DDBJ databases">
        <authorList>
            <person name="Corre E."/>
            <person name="Pelletier E."/>
            <person name="Niang G."/>
            <person name="Scheremetjew M."/>
            <person name="Finn R."/>
            <person name="Kale V."/>
            <person name="Holt S."/>
            <person name="Cochrane G."/>
            <person name="Meng A."/>
            <person name="Brown T."/>
            <person name="Cohen L."/>
        </authorList>
    </citation>
    <scope>NUCLEOTIDE SEQUENCE</scope>
    <source>
        <strain evidence="16">NY070348D</strain>
    </source>
</reference>
<feature type="binding site" evidence="14">
    <location>
        <position position="39"/>
    </location>
    <ligand>
        <name>L-threonine</name>
        <dbReference type="ChEBI" id="CHEBI:57926"/>
    </ligand>
</feature>
<dbReference type="GO" id="GO:0003725">
    <property type="term" value="F:double-stranded RNA binding"/>
    <property type="evidence" value="ECO:0007669"/>
    <property type="project" value="UniProtKB-UniRule"/>
</dbReference>
<feature type="domain" description="YrdC-like" evidence="15">
    <location>
        <begin position="17"/>
        <end position="223"/>
    </location>
</feature>
<evidence type="ECO:0000313" key="16">
    <source>
        <dbReference type="EMBL" id="CAD9691311.1"/>
    </source>
</evidence>
<protein>
    <recommendedName>
        <fullName evidence="4 13">Threonylcarbamoyl-AMP synthase</fullName>
        <shortName evidence="13">TC-AMP synthase</shortName>
        <ecNumber evidence="3 13">2.7.7.87</ecNumber>
    </recommendedName>
    <alternativeName>
        <fullName evidence="11 13">L-threonylcarbamoyladenylate synthase</fullName>
    </alternativeName>
</protein>
<feature type="binding site" evidence="14">
    <location>
        <position position="193"/>
    </location>
    <ligand>
        <name>L-threonine</name>
        <dbReference type="ChEBI" id="CHEBI:57926"/>
    </ligand>
</feature>
<dbReference type="PIRSF" id="PIRSF004930">
    <property type="entry name" value="Tln_factor_SUA5"/>
    <property type="match status" value="1"/>
</dbReference>
<dbReference type="FunFam" id="3.90.870.10:FF:000009">
    <property type="entry name" value="Threonylcarbamoyl-AMP synthase, putative"/>
    <property type="match status" value="1"/>
</dbReference>
<evidence type="ECO:0000256" key="3">
    <source>
        <dbReference type="ARBA" id="ARBA00012584"/>
    </source>
</evidence>
<evidence type="ECO:0000259" key="15">
    <source>
        <dbReference type="PROSITE" id="PS51163"/>
    </source>
</evidence>
<name>A0A7S2WJZ9_9STRA</name>
<keyword evidence="8 13" id="KW-0548">Nucleotidyltransferase</keyword>
<dbReference type="InterPro" id="IPR005145">
    <property type="entry name" value="Sua5_C"/>
</dbReference>
<evidence type="ECO:0000256" key="1">
    <source>
        <dbReference type="ARBA" id="ARBA00004496"/>
    </source>
</evidence>
<feature type="binding site" evidence="14">
    <location>
        <position position="219"/>
    </location>
    <ligand>
        <name>ATP</name>
        <dbReference type="ChEBI" id="CHEBI:30616"/>
    </ligand>
</feature>
<dbReference type="InterPro" id="IPR017945">
    <property type="entry name" value="DHBP_synth_RibB-like_a/b_dom"/>
</dbReference>
<dbReference type="GO" id="GO:0005737">
    <property type="term" value="C:cytoplasm"/>
    <property type="evidence" value="ECO:0007669"/>
    <property type="project" value="UniProtKB-SubCell"/>
</dbReference>
<dbReference type="SUPFAM" id="SSF55821">
    <property type="entry name" value="YrdC/RibB"/>
    <property type="match status" value="1"/>
</dbReference>
<evidence type="ECO:0000256" key="6">
    <source>
        <dbReference type="ARBA" id="ARBA00022679"/>
    </source>
</evidence>
<keyword evidence="6 13" id="KW-0808">Transferase</keyword>
<evidence type="ECO:0000256" key="13">
    <source>
        <dbReference type="PIRNR" id="PIRNR004930"/>
    </source>
</evidence>
<feature type="binding site" evidence="14">
    <location>
        <position position="128"/>
    </location>
    <ligand>
        <name>L-threonine</name>
        <dbReference type="ChEBI" id="CHEBI:57926"/>
    </ligand>
</feature>
<keyword evidence="7 13" id="KW-0819">tRNA processing</keyword>
<evidence type="ECO:0000256" key="9">
    <source>
        <dbReference type="ARBA" id="ARBA00022741"/>
    </source>
</evidence>
<feature type="binding site" evidence="14">
    <location>
        <position position="148"/>
    </location>
    <ligand>
        <name>L-threonine</name>
        <dbReference type="ChEBI" id="CHEBI:57926"/>
    </ligand>
</feature>
<dbReference type="Gene3D" id="3.40.50.11030">
    <property type="entry name" value="Threonylcarbamoyl-AMP synthase, C-terminal domain"/>
    <property type="match status" value="1"/>
</dbReference>
<comment type="catalytic activity">
    <reaction evidence="12 13">
        <text>L-threonine + hydrogencarbonate + ATP = L-threonylcarbamoyladenylate + diphosphate + H2O</text>
        <dbReference type="Rhea" id="RHEA:36407"/>
        <dbReference type="ChEBI" id="CHEBI:15377"/>
        <dbReference type="ChEBI" id="CHEBI:17544"/>
        <dbReference type="ChEBI" id="CHEBI:30616"/>
        <dbReference type="ChEBI" id="CHEBI:33019"/>
        <dbReference type="ChEBI" id="CHEBI:57926"/>
        <dbReference type="ChEBI" id="CHEBI:73682"/>
        <dbReference type="EC" id="2.7.7.87"/>
    </reaction>
</comment>
<dbReference type="PANTHER" id="PTHR17490">
    <property type="entry name" value="SUA5"/>
    <property type="match status" value="1"/>
</dbReference>
<dbReference type="GO" id="GO:0005524">
    <property type="term" value="F:ATP binding"/>
    <property type="evidence" value="ECO:0007669"/>
    <property type="project" value="UniProtKB-UniRule"/>
</dbReference>
<dbReference type="GO" id="GO:0061710">
    <property type="term" value="F:L-threonylcarbamoyladenylate synthase"/>
    <property type="evidence" value="ECO:0007669"/>
    <property type="project" value="UniProtKB-EC"/>
</dbReference>
<proteinExistence type="inferred from homology"/>
<dbReference type="PANTHER" id="PTHR17490:SF16">
    <property type="entry name" value="THREONYLCARBAMOYL-AMP SYNTHASE"/>
    <property type="match status" value="1"/>
</dbReference>
<evidence type="ECO:0000256" key="11">
    <source>
        <dbReference type="ARBA" id="ARBA00029774"/>
    </source>
</evidence>
<dbReference type="GO" id="GO:0000049">
    <property type="term" value="F:tRNA binding"/>
    <property type="evidence" value="ECO:0007669"/>
    <property type="project" value="TreeGrafter"/>
</dbReference>
<evidence type="ECO:0000256" key="14">
    <source>
        <dbReference type="PIRSR" id="PIRSR004930-1"/>
    </source>
</evidence>
<dbReference type="InterPro" id="IPR050156">
    <property type="entry name" value="TC-AMP_synthase_SUA5"/>
</dbReference>
<feature type="binding site" evidence="14">
    <location>
        <position position="158"/>
    </location>
    <ligand>
        <name>ATP</name>
        <dbReference type="ChEBI" id="CHEBI:30616"/>
    </ligand>
</feature>
<dbReference type="InterPro" id="IPR038385">
    <property type="entry name" value="Sua5/YwlC_C"/>
</dbReference>
<feature type="binding site" evidence="14">
    <location>
        <position position="62"/>
    </location>
    <ligand>
        <name>ATP</name>
        <dbReference type="ChEBI" id="CHEBI:30616"/>
    </ligand>
</feature>
<evidence type="ECO:0000256" key="5">
    <source>
        <dbReference type="ARBA" id="ARBA00022490"/>
    </source>
</evidence>
<dbReference type="Pfam" id="PF01300">
    <property type="entry name" value="Sua5_yciO_yrdC"/>
    <property type="match status" value="1"/>
</dbReference>
<dbReference type="InterPro" id="IPR010923">
    <property type="entry name" value="T(6)A37_SUA5"/>
</dbReference>
<comment type="subcellular location">
    <subcellularLocation>
        <location evidence="1 13">Cytoplasm</location>
    </subcellularLocation>
</comment>
<keyword evidence="10 13" id="KW-0067">ATP-binding</keyword>